<evidence type="ECO:0000256" key="4">
    <source>
        <dbReference type="ARBA" id="ARBA00023136"/>
    </source>
</evidence>
<proteinExistence type="predicted"/>
<dbReference type="PROSITE" id="PS50850">
    <property type="entry name" value="MFS"/>
    <property type="match status" value="1"/>
</dbReference>
<feature type="transmembrane region" description="Helical" evidence="5">
    <location>
        <begin position="97"/>
        <end position="119"/>
    </location>
</feature>
<evidence type="ECO:0000256" key="3">
    <source>
        <dbReference type="ARBA" id="ARBA00022989"/>
    </source>
</evidence>
<accession>A0A0D2APV1</accession>
<feature type="transmembrane region" description="Helical" evidence="5">
    <location>
        <begin position="539"/>
        <end position="563"/>
    </location>
</feature>
<dbReference type="OrthoDB" id="5215911at2759"/>
<dbReference type="EMBL" id="KN847336">
    <property type="protein sequence ID" value="KIW41951.1"/>
    <property type="molecule type" value="Genomic_DNA"/>
</dbReference>
<dbReference type="Gene3D" id="1.20.1250.20">
    <property type="entry name" value="MFS general substrate transporter like domains"/>
    <property type="match status" value="1"/>
</dbReference>
<keyword evidence="2 5" id="KW-0812">Transmembrane</keyword>
<dbReference type="GeneID" id="27357619"/>
<evidence type="ECO:0000313" key="8">
    <source>
        <dbReference type="Proteomes" id="UP000053342"/>
    </source>
</evidence>
<feature type="transmembrane region" description="Helical" evidence="5">
    <location>
        <begin position="474"/>
        <end position="495"/>
    </location>
</feature>
<feature type="domain" description="Major facilitator superfamily (MFS) profile" evidence="6">
    <location>
        <begin position="101"/>
        <end position="580"/>
    </location>
</feature>
<gene>
    <name evidence="7" type="ORF">PV06_05545</name>
</gene>
<evidence type="ECO:0000256" key="2">
    <source>
        <dbReference type="ARBA" id="ARBA00022692"/>
    </source>
</evidence>
<sequence>MPMGFTFVLDDNLTRNTPTNIFPLFQSYTMSPNVEHQFSVTGEADARHEIEETVHTVLYPGTEVMTDVGGLHFKHAGKSVLVPQPSDDPSDPLNWSVWWKMVIMAGMCITTFNWTVGPLAISSQVPYYVAEWDSSLPDVIQFVGVSILVLGFSNFFWVPIGRAYGRRPMALMANLMNIASMIWRAQAKSYGSFMGACVVTGIACGPSETLPGMLVTDVMFLHQRGFYMSLYLWIAWSGTLIGPVIAGVMSDRYGWRSFWWLCTAIAVFSLLFQVFLMPETRWGERHVGIAHDVVAEPSGFDATEGKTDIRLEEAAQQSTNVNEVVIRLTGKPSKAQFSPWGKFDKTNAAGIFPALIMPFRLFAYPIVVWSSFVFSWAASMLVIINVTQSQAFAGPPWNMSATDVGYTNFGAIVGVALSLVVAGPLSDWVSAFLTRRNKGIREPEMRLLALFPFAVSCLLGGILVAVGYQHQWSWRAIVIGGYSLLGLVIPALSAISLTYAIDCYKPVAGEILVAATMVKNLWAYGMTRFFNNWIVDAGYVTPIMTDTALAIFFAGLAIPLYFVGKWLRGWTKDSPAHREI</sequence>
<dbReference type="AlphaFoldDB" id="A0A0D2APV1"/>
<organism evidence="7 8">
    <name type="scientific">Exophiala oligosperma</name>
    <dbReference type="NCBI Taxonomy" id="215243"/>
    <lineage>
        <taxon>Eukaryota</taxon>
        <taxon>Fungi</taxon>
        <taxon>Dikarya</taxon>
        <taxon>Ascomycota</taxon>
        <taxon>Pezizomycotina</taxon>
        <taxon>Eurotiomycetes</taxon>
        <taxon>Chaetothyriomycetidae</taxon>
        <taxon>Chaetothyriales</taxon>
        <taxon>Herpotrichiellaceae</taxon>
        <taxon>Exophiala</taxon>
    </lineage>
</organism>
<name>A0A0D2APV1_9EURO</name>
<dbReference type="PANTHER" id="PTHR23502">
    <property type="entry name" value="MAJOR FACILITATOR SUPERFAMILY"/>
    <property type="match status" value="1"/>
</dbReference>
<feature type="transmembrane region" description="Helical" evidence="5">
    <location>
        <begin position="226"/>
        <end position="246"/>
    </location>
</feature>
<feature type="transmembrane region" description="Helical" evidence="5">
    <location>
        <begin position="447"/>
        <end position="468"/>
    </location>
</feature>
<feature type="transmembrane region" description="Helical" evidence="5">
    <location>
        <begin position="507"/>
        <end position="527"/>
    </location>
</feature>
<dbReference type="VEuPathDB" id="FungiDB:PV06_05545"/>
<dbReference type="InterPro" id="IPR036259">
    <property type="entry name" value="MFS_trans_sf"/>
</dbReference>
<dbReference type="Proteomes" id="UP000053342">
    <property type="component" value="Unassembled WGS sequence"/>
</dbReference>
<evidence type="ECO:0000313" key="7">
    <source>
        <dbReference type="EMBL" id="KIW41951.1"/>
    </source>
</evidence>
<dbReference type="InterPro" id="IPR011701">
    <property type="entry name" value="MFS"/>
</dbReference>
<dbReference type="STRING" id="215243.A0A0D2APV1"/>
<dbReference type="PANTHER" id="PTHR23502:SF149">
    <property type="entry name" value="TRANSPORTER, PUTATIVE-RELATED"/>
    <property type="match status" value="1"/>
</dbReference>
<dbReference type="GO" id="GO:0022857">
    <property type="term" value="F:transmembrane transporter activity"/>
    <property type="evidence" value="ECO:0007669"/>
    <property type="project" value="InterPro"/>
</dbReference>
<dbReference type="GO" id="GO:0005886">
    <property type="term" value="C:plasma membrane"/>
    <property type="evidence" value="ECO:0007669"/>
    <property type="project" value="TreeGrafter"/>
</dbReference>
<feature type="transmembrane region" description="Helical" evidence="5">
    <location>
        <begin position="258"/>
        <end position="276"/>
    </location>
</feature>
<evidence type="ECO:0000259" key="6">
    <source>
        <dbReference type="PROSITE" id="PS50850"/>
    </source>
</evidence>
<protein>
    <recommendedName>
        <fullName evidence="6">Major facilitator superfamily (MFS) profile domain-containing protein</fullName>
    </recommendedName>
</protein>
<feature type="transmembrane region" description="Helical" evidence="5">
    <location>
        <begin position="404"/>
        <end position="426"/>
    </location>
</feature>
<dbReference type="SUPFAM" id="SSF103473">
    <property type="entry name" value="MFS general substrate transporter"/>
    <property type="match status" value="1"/>
</dbReference>
<dbReference type="InterPro" id="IPR020846">
    <property type="entry name" value="MFS_dom"/>
</dbReference>
<keyword evidence="3 5" id="KW-1133">Transmembrane helix</keyword>
<feature type="transmembrane region" description="Helical" evidence="5">
    <location>
        <begin position="361"/>
        <end position="384"/>
    </location>
</feature>
<keyword evidence="4 5" id="KW-0472">Membrane</keyword>
<dbReference type="HOGENOM" id="CLU_008455_13_2_1"/>
<dbReference type="RefSeq" id="XP_016262167.1">
    <property type="nucleotide sequence ID" value="XM_016406563.1"/>
</dbReference>
<comment type="subcellular location">
    <subcellularLocation>
        <location evidence="1">Membrane</location>
        <topology evidence="1">Multi-pass membrane protein</topology>
    </subcellularLocation>
</comment>
<dbReference type="Pfam" id="PF07690">
    <property type="entry name" value="MFS_1"/>
    <property type="match status" value="1"/>
</dbReference>
<evidence type="ECO:0000256" key="1">
    <source>
        <dbReference type="ARBA" id="ARBA00004141"/>
    </source>
</evidence>
<keyword evidence="8" id="KW-1185">Reference proteome</keyword>
<evidence type="ECO:0000256" key="5">
    <source>
        <dbReference type="SAM" id="Phobius"/>
    </source>
</evidence>
<feature type="transmembrane region" description="Helical" evidence="5">
    <location>
        <begin position="139"/>
        <end position="157"/>
    </location>
</feature>
<reference evidence="7 8" key="1">
    <citation type="submission" date="2015-01" db="EMBL/GenBank/DDBJ databases">
        <title>The Genome Sequence of Exophiala oligosperma CBS72588.</title>
        <authorList>
            <consortium name="The Broad Institute Genomics Platform"/>
            <person name="Cuomo C."/>
            <person name="de Hoog S."/>
            <person name="Gorbushina A."/>
            <person name="Stielow B."/>
            <person name="Teixiera M."/>
            <person name="Abouelleil A."/>
            <person name="Chapman S.B."/>
            <person name="Priest M."/>
            <person name="Young S.K."/>
            <person name="Wortman J."/>
            <person name="Nusbaum C."/>
            <person name="Birren B."/>
        </authorList>
    </citation>
    <scope>NUCLEOTIDE SEQUENCE [LARGE SCALE GENOMIC DNA]</scope>
    <source>
        <strain evidence="7 8">CBS 72588</strain>
    </source>
</reference>